<organism evidence="5 6">
    <name type="scientific">Podospora australis</name>
    <dbReference type="NCBI Taxonomy" id="1536484"/>
    <lineage>
        <taxon>Eukaryota</taxon>
        <taxon>Fungi</taxon>
        <taxon>Dikarya</taxon>
        <taxon>Ascomycota</taxon>
        <taxon>Pezizomycotina</taxon>
        <taxon>Sordariomycetes</taxon>
        <taxon>Sordariomycetidae</taxon>
        <taxon>Sordariales</taxon>
        <taxon>Podosporaceae</taxon>
        <taxon>Podospora</taxon>
    </lineage>
</organism>
<protein>
    <submittedName>
        <fullName evidence="5">ABC transporter</fullName>
    </submittedName>
</protein>
<dbReference type="Proteomes" id="UP001302126">
    <property type="component" value="Unassembled WGS sequence"/>
</dbReference>
<name>A0AAN7AHA2_9PEZI</name>
<dbReference type="SMART" id="SM00382">
    <property type="entry name" value="AAA"/>
    <property type="match status" value="2"/>
</dbReference>
<reference evidence="5" key="2">
    <citation type="submission" date="2023-05" db="EMBL/GenBank/DDBJ databases">
        <authorList>
            <consortium name="Lawrence Berkeley National Laboratory"/>
            <person name="Steindorff A."/>
            <person name="Hensen N."/>
            <person name="Bonometti L."/>
            <person name="Westerberg I."/>
            <person name="Brannstrom I.O."/>
            <person name="Guillou S."/>
            <person name="Cros-Aarteil S."/>
            <person name="Calhoun S."/>
            <person name="Haridas S."/>
            <person name="Kuo A."/>
            <person name="Mondo S."/>
            <person name="Pangilinan J."/>
            <person name="Riley R."/>
            <person name="Labutti K."/>
            <person name="Andreopoulos B."/>
            <person name="Lipzen A."/>
            <person name="Chen C."/>
            <person name="Yanf M."/>
            <person name="Daum C."/>
            <person name="Ng V."/>
            <person name="Clum A."/>
            <person name="Ohm R."/>
            <person name="Martin F."/>
            <person name="Silar P."/>
            <person name="Natvig D."/>
            <person name="Lalanne C."/>
            <person name="Gautier V."/>
            <person name="Ament-Velasquez S.L."/>
            <person name="Kruys A."/>
            <person name="Hutchinson M.I."/>
            <person name="Powell A.J."/>
            <person name="Barry K."/>
            <person name="Miller A.N."/>
            <person name="Grigoriev I.V."/>
            <person name="Debuchy R."/>
            <person name="Gladieux P."/>
            <person name="Thoren M.H."/>
            <person name="Johannesson H."/>
        </authorList>
    </citation>
    <scope>NUCLEOTIDE SEQUENCE</scope>
    <source>
        <strain evidence="5">PSN309</strain>
    </source>
</reference>
<dbReference type="GO" id="GO:0005524">
    <property type="term" value="F:ATP binding"/>
    <property type="evidence" value="ECO:0007669"/>
    <property type="project" value="UniProtKB-KW"/>
</dbReference>
<accession>A0AAN7AHA2</accession>
<keyword evidence="1" id="KW-0547">Nucleotide-binding</keyword>
<feature type="compositionally biased region" description="Basic and acidic residues" evidence="3">
    <location>
        <begin position="289"/>
        <end position="300"/>
    </location>
</feature>
<dbReference type="PROSITE" id="PS50893">
    <property type="entry name" value="ABC_TRANSPORTER_2"/>
    <property type="match status" value="1"/>
</dbReference>
<reference evidence="5" key="1">
    <citation type="journal article" date="2023" name="Mol. Phylogenet. Evol.">
        <title>Genome-scale phylogeny and comparative genomics of the fungal order Sordariales.</title>
        <authorList>
            <person name="Hensen N."/>
            <person name="Bonometti L."/>
            <person name="Westerberg I."/>
            <person name="Brannstrom I.O."/>
            <person name="Guillou S."/>
            <person name="Cros-Aarteil S."/>
            <person name="Calhoun S."/>
            <person name="Haridas S."/>
            <person name="Kuo A."/>
            <person name="Mondo S."/>
            <person name="Pangilinan J."/>
            <person name="Riley R."/>
            <person name="LaButti K."/>
            <person name="Andreopoulos B."/>
            <person name="Lipzen A."/>
            <person name="Chen C."/>
            <person name="Yan M."/>
            <person name="Daum C."/>
            <person name="Ng V."/>
            <person name="Clum A."/>
            <person name="Steindorff A."/>
            <person name="Ohm R.A."/>
            <person name="Martin F."/>
            <person name="Silar P."/>
            <person name="Natvig D.O."/>
            <person name="Lalanne C."/>
            <person name="Gautier V."/>
            <person name="Ament-Velasquez S.L."/>
            <person name="Kruys A."/>
            <person name="Hutchinson M.I."/>
            <person name="Powell A.J."/>
            <person name="Barry K."/>
            <person name="Miller A.N."/>
            <person name="Grigoriev I.V."/>
            <person name="Debuchy R."/>
            <person name="Gladieux P."/>
            <person name="Hiltunen Thoren M."/>
            <person name="Johannesson H."/>
        </authorList>
    </citation>
    <scope>NUCLEOTIDE SEQUENCE</scope>
    <source>
        <strain evidence="5">PSN309</strain>
    </source>
</reference>
<sequence length="622" mass="69947">MTLMSIRKRAGNFYFQLKRDAQLFRKSPIQFNPYDPLQKNPPLFDLRTSAAIPDGLGILAQGRSGNLAVIGGSRSGKTTFLRMLQGELYCHPPDARKWPILEKEGLTPKKAMQYVGFDGEGIRNAITTSQYLSQRYESGRESTDFSLRDYLLGKTQVNVARLPGEKDVDQELFHQTVKNLDLRELLDLPVAYLSNGQTRRAKIAKALLNQPRVLLLDEPFVGLDPRTADKLNKTLAAVSSGPTKVVITARPEDELPDWLTQAVHLRSGSSHAIVRETTPSPPARKSKKAGHENTPAREEEPSSAGLDIKRPLGSQLPVVEMEHCQVRYGDKVALGSWEGGLTWRVNPGERWAVFGPNGSGKTTLVALLCSDHPQAYSLPMKIFGRSRLPGPAGGEKPITYWEVQRRIGHSSPEIHRHMPQHLTVRQVVESAWADTFISKPQLTREAVGWVEASLQWFEAELNPEWVWPTSKDHPPLSSDDDSMPPPLGWADQHTFGSLPFSSQRVLLFLRAVIKHPDIVVLDEAFSGMDERTRNKCFSFLDHGNKKDQGVLGMYAHQALICISHVKEEVPGCVREWMCLPEPNTGERARFGRFRRNWKVDDETWREIWGFGEEESKTTISMT</sequence>
<dbReference type="Pfam" id="PF00005">
    <property type="entry name" value="ABC_tran"/>
    <property type="match status" value="2"/>
</dbReference>
<evidence type="ECO:0000259" key="4">
    <source>
        <dbReference type="PROSITE" id="PS50893"/>
    </source>
</evidence>
<proteinExistence type="predicted"/>
<dbReference type="GO" id="GO:0005739">
    <property type="term" value="C:mitochondrion"/>
    <property type="evidence" value="ECO:0007669"/>
    <property type="project" value="TreeGrafter"/>
</dbReference>
<evidence type="ECO:0000313" key="5">
    <source>
        <dbReference type="EMBL" id="KAK4185917.1"/>
    </source>
</evidence>
<evidence type="ECO:0000256" key="3">
    <source>
        <dbReference type="SAM" id="MobiDB-lite"/>
    </source>
</evidence>
<dbReference type="GO" id="GO:0016887">
    <property type="term" value="F:ATP hydrolysis activity"/>
    <property type="evidence" value="ECO:0007669"/>
    <property type="project" value="InterPro"/>
</dbReference>
<feature type="domain" description="ABC transporter" evidence="4">
    <location>
        <begin position="38"/>
        <end position="292"/>
    </location>
</feature>
<evidence type="ECO:0000313" key="6">
    <source>
        <dbReference type="Proteomes" id="UP001302126"/>
    </source>
</evidence>
<dbReference type="InterPro" id="IPR003439">
    <property type="entry name" value="ABC_transporter-like_ATP-bd"/>
</dbReference>
<evidence type="ECO:0000256" key="2">
    <source>
        <dbReference type="ARBA" id="ARBA00022840"/>
    </source>
</evidence>
<dbReference type="SUPFAM" id="SSF52540">
    <property type="entry name" value="P-loop containing nucleoside triphosphate hydrolases"/>
    <property type="match status" value="2"/>
</dbReference>
<dbReference type="InterPro" id="IPR003593">
    <property type="entry name" value="AAA+_ATPase"/>
</dbReference>
<dbReference type="PANTHER" id="PTHR43514">
    <property type="entry name" value="ABC TRANSPORTER I FAMILY MEMBER 10"/>
    <property type="match status" value="1"/>
</dbReference>
<dbReference type="Gene3D" id="3.40.50.300">
    <property type="entry name" value="P-loop containing nucleotide triphosphate hydrolases"/>
    <property type="match status" value="2"/>
</dbReference>
<dbReference type="InterPro" id="IPR027417">
    <property type="entry name" value="P-loop_NTPase"/>
</dbReference>
<keyword evidence="6" id="KW-1185">Reference proteome</keyword>
<evidence type="ECO:0000256" key="1">
    <source>
        <dbReference type="ARBA" id="ARBA00022741"/>
    </source>
</evidence>
<gene>
    <name evidence="5" type="ORF">QBC35DRAFT_288437</name>
</gene>
<dbReference type="InterPro" id="IPR050334">
    <property type="entry name" value="Molybdenum_import_ModC"/>
</dbReference>
<keyword evidence="2" id="KW-0067">ATP-binding</keyword>
<dbReference type="AlphaFoldDB" id="A0AAN7AHA2"/>
<dbReference type="PANTHER" id="PTHR43514:SF4">
    <property type="entry name" value="ABC TRANSPORTER I FAMILY MEMBER 10"/>
    <property type="match status" value="1"/>
</dbReference>
<dbReference type="EMBL" id="MU864436">
    <property type="protein sequence ID" value="KAK4185917.1"/>
    <property type="molecule type" value="Genomic_DNA"/>
</dbReference>
<feature type="region of interest" description="Disordered" evidence="3">
    <location>
        <begin position="269"/>
        <end position="309"/>
    </location>
</feature>
<comment type="caution">
    <text evidence="5">The sequence shown here is derived from an EMBL/GenBank/DDBJ whole genome shotgun (WGS) entry which is preliminary data.</text>
</comment>